<keyword evidence="8" id="KW-0413">Isomerase</keyword>
<proteinExistence type="inferred from homology"/>
<dbReference type="InterPro" id="IPR027417">
    <property type="entry name" value="P-loop_NTPase"/>
</dbReference>
<dbReference type="SMART" id="SM00487">
    <property type="entry name" value="DEXDc"/>
    <property type="match status" value="1"/>
</dbReference>
<dbReference type="OrthoDB" id="9763310at2"/>
<dbReference type="GO" id="GO:0030894">
    <property type="term" value="C:replisome"/>
    <property type="evidence" value="ECO:0007669"/>
    <property type="project" value="TreeGrafter"/>
</dbReference>
<evidence type="ECO:0000256" key="9">
    <source>
        <dbReference type="ARBA" id="ARBA00034617"/>
    </source>
</evidence>
<dbReference type="CDD" id="cd17920">
    <property type="entry name" value="DEXHc_RecQ"/>
    <property type="match status" value="1"/>
</dbReference>
<dbReference type="FunFam" id="3.40.50.300:FF:001389">
    <property type="entry name" value="ATP-dependent DNA helicase RecQ"/>
    <property type="match status" value="1"/>
</dbReference>
<dbReference type="RefSeq" id="WP_115868786.1">
    <property type="nucleotide sequence ID" value="NZ_QREG01000013.1"/>
</dbReference>
<evidence type="ECO:0000256" key="8">
    <source>
        <dbReference type="ARBA" id="ARBA00023235"/>
    </source>
</evidence>
<keyword evidence="5 15" id="KW-0347">Helicase</keyword>
<dbReference type="InterPro" id="IPR001650">
    <property type="entry name" value="Helicase_C-like"/>
</dbReference>
<dbReference type="GO" id="GO:0006281">
    <property type="term" value="P:DNA repair"/>
    <property type="evidence" value="ECO:0007669"/>
    <property type="project" value="TreeGrafter"/>
</dbReference>
<reference evidence="15 16" key="1">
    <citation type="submission" date="2018-07" db="EMBL/GenBank/DDBJ databases">
        <title>Genomic Encyclopedia of Type Strains, Phase IV (KMG-IV): sequencing the most valuable type-strain genomes for metagenomic binning, comparative biology and taxonomic classification.</title>
        <authorList>
            <person name="Goeker M."/>
        </authorList>
    </citation>
    <scope>NUCLEOTIDE SEQUENCE [LARGE SCALE GENOMIC DNA]</scope>
    <source>
        <strain evidence="15 16">DSM 4134</strain>
    </source>
</reference>
<evidence type="ECO:0000256" key="2">
    <source>
        <dbReference type="ARBA" id="ARBA00022723"/>
    </source>
</evidence>
<keyword evidence="6" id="KW-0067">ATP-binding</keyword>
<dbReference type="GO" id="GO:0009378">
    <property type="term" value="F:four-way junction helicase activity"/>
    <property type="evidence" value="ECO:0007669"/>
    <property type="project" value="TreeGrafter"/>
</dbReference>
<evidence type="ECO:0000313" key="15">
    <source>
        <dbReference type="EMBL" id="RED97044.1"/>
    </source>
</evidence>
<dbReference type="SUPFAM" id="SSF52540">
    <property type="entry name" value="P-loop containing nucleoside triphosphate hydrolases"/>
    <property type="match status" value="1"/>
</dbReference>
<comment type="similarity">
    <text evidence="1">Belongs to the helicase family. RecQ subfamily.</text>
</comment>
<dbReference type="Pfam" id="PF16124">
    <property type="entry name" value="RecQ_Zn_bind"/>
    <property type="match status" value="1"/>
</dbReference>
<evidence type="ECO:0000256" key="10">
    <source>
        <dbReference type="ARBA" id="ARBA00034808"/>
    </source>
</evidence>
<dbReference type="GO" id="GO:0046872">
    <property type="term" value="F:metal ion binding"/>
    <property type="evidence" value="ECO:0007669"/>
    <property type="project" value="UniProtKB-KW"/>
</dbReference>
<dbReference type="GO" id="GO:0005524">
    <property type="term" value="F:ATP binding"/>
    <property type="evidence" value="ECO:0007669"/>
    <property type="project" value="UniProtKB-KW"/>
</dbReference>
<feature type="domain" description="Helicase C-terminal" evidence="14">
    <location>
        <begin position="217"/>
        <end position="363"/>
    </location>
</feature>
<dbReference type="GO" id="GO:0043138">
    <property type="term" value="F:3'-5' DNA helicase activity"/>
    <property type="evidence" value="ECO:0007669"/>
    <property type="project" value="UniProtKB-EC"/>
</dbReference>
<dbReference type="Proteomes" id="UP000256779">
    <property type="component" value="Unassembled WGS sequence"/>
</dbReference>
<evidence type="ECO:0000256" key="3">
    <source>
        <dbReference type="ARBA" id="ARBA00022741"/>
    </source>
</evidence>
<dbReference type="SMART" id="SM00490">
    <property type="entry name" value="HELICc"/>
    <property type="match status" value="1"/>
</dbReference>
<feature type="domain" description="Helicase ATP-binding" evidence="13">
    <location>
        <begin position="25"/>
        <end position="193"/>
    </location>
</feature>
<keyword evidence="7" id="KW-0238">DNA-binding</keyword>
<dbReference type="PROSITE" id="PS51192">
    <property type="entry name" value="HELICASE_ATP_BIND_1"/>
    <property type="match status" value="1"/>
</dbReference>
<dbReference type="GO" id="GO:0043590">
    <property type="term" value="C:bacterial nucleoid"/>
    <property type="evidence" value="ECO:0007669"/>
    <property type="project" value="TreeGrafter"/>
</dbReference>
<dbReference type="PANTHER" id="PTHR13710:SF105">
    <property type="entry name" value="ATP-DEPENDENT DNA HELICASE Q1"/>
    <property type="match status" value="1"/>
</dbReference>
<dbReference type="GO" id="GO:0005737">
    <property type="term" value="C:cytoplasm"/>
    <property type="evidence" value="ECO:0007669"/>
    <property type="project" value="TreeGrafter"/>
</dbReference>
<dbReference type="InterPro" id="IPR014001">
    <property type="entry name" value="Helicase_ATP-bd"/>
</dbReference>
<organism evidence="15 16">
    <name type="scientific">Marinoscillum furvescens DSM 4134</name>
    <dbReference type="NCBI Taxonomy" id="1122208"/>
    <lineage>
        <taxon>Bacteria</taxon>
        <taxon>Pseudomonadati</taxon>
        <taxon>Bacteroidota</taxon>
        <taxon>Cytophagia</taxon>
        <taxon>Cytophagales</taxon>
        <taxon>Reichenbachiellaceae</taxon>
        <taxon>Marinoscillum</taxon>
    </lineage>
</organism>
<keyword evidence="3" id="KW-0547">Nucleotide-binding</keyword>
<dbReference type="GO" id="GO:0006310">
    <property type="term" value="P:DNA recombination"/>
    <property type="evidence" value="ECO:0007669"/>
    <property type="project" value="InterPro"/>
</dbReference>
<evidence type="ECO:0000259" key="13">
    <source>
        <dbReference type="PROSITE" id="PS51192"/>
    </source>
</evidence>
<dbReference type="EC" id="5.6.2.4" evidence="10"/>
<keyword evidence="16" id="KW-1185">Reference proteome</keyword>
<protein>
    <recommendedName>
        <fullName evidence="11">ATP-dependent DNA helicase RecQ</fullName>
        <ecNumber evidence="10">5.6.2.4</ecNumber>
    </recommendedName>
    <alternativeName>
        <fullName evidence="12">DNA 3'-5' helicase RecQ</fullName>
    </alternativeName>
</protein>
<dbReference type="Gene3D" id="3.40.50.300">
    <property type="entry name" value="P-loop containing nucleotide triphosphate hydrolases"/>
    <property type="match status" value="2"/>
</dbReference>
<dbReference type="PROSITE" id="PS51194">
    <property type="entry name" value="HELICASE_CTER"/>
    <property type="match status" value="1"/>
</dbReference>
<evidence type="ECO:0000256" key="1">
    <source>
        <dbReference type="ARBA" id="ARBA00005446"/>
    </source>
</evidence>
<sequence length="642" mass="73242">MSKPIDVLKKFWGYEDFRPLQSEIIGAVLDRQTVLALLPTGGGKSICFQVPALCLEGICIVVSPLIALMKDQVEQLKKRGIKAAAIYSGMSRKEIDITLDNCIYGDLKFIYVSPERMKTELFLERARQMTISMLAVDEAHCISQWGYDFRPPYLEIADFIENMGVERVIALTASATREVKKDILDKLGMPEARVFEKSFARANLSYSVFELEHKEAKMLEILQRVPGSSVVYVRSRKQTKEIAAFLRSQGIQADFYHAGLAGSVRAAKQDHWVSGDTRVMVSTNAFGMGIDKPDVRTVIHYDLPDTLEAYYQEAGRAGRDEQKAFAIQLFAAVDLENLQRRTEQSAVSVAFIRKVYQALANYYKLAVGSNAYSSFEFDFPAFTQNFELPSVETYHALNKLSDAGLIELNESFKEQSRFIFQLDQKELYKFQVANRNLDPVIKTLLRLYGGESFTAFTTIKEQDIAKLLQESVDRAIKQLEFLHQAEVIVYQKSSDQPRITFLTPRYDAANLPLDQDQIAWRRKVALDKMNAVKEYVTQNTKCRSRVIQMYFDEVSYLDCGVCDVCLSRHKKQQAMPFQPVLEFLKGEPKSEDEIINHFDQIHMEELVMALRLLLDRKEVLITTDERFVANKSVEASMTKGDE</sequence>
<gene>
    <name evidence="15" type="ORF">C7460_11393</name>
</gene>
<dbReference type="PANTHER" id="PTHR13710">
    <property type="entry name" value="DNA HELICASE RECQ FAMILY MEMBER"/>
    <property type="match status" value="1"/>
</dbReference>
<dbReference type="Gene3D" id="1.10.10.10">
    <property type="entry name" value="Winged helix-like DNA-binding domain superfamily/Winged helix DNA-binding domain"/>
    <property type="match status" value="1"/>
</dbReference>
<dbReference type="Pfam" id="PF00270">
    <property type="entry name" value="DEAD"/>
    <property type="match status" value="1"/>
</dbReference>
<keyword evidence="4" id="KW-0378">Hydrolase</keyword>
<dbReference type="InterPro" id="IPR036388">
    <property type="entry name" value="WH-like_DNA-bd_sf"/>
</dbReference>
<dbReference type="InterPro" id="IPR032284">
    <property type="entry name" value="RecQ_Zn-bd"/>
</dbReference>
<dbReference type="EMBL" id="QREG01000013">
    <property type="protein sequence ID" value="RED97044.1"/>
    <property type="molecule type" value="Genomic_DNA"/>
</dbReference>
<dbReference type="GO" id="GO:0003677">
    <property type="term" value="F:DNA binding"/>
    <property type="evidence" value="ECO:0007669"/>
    <property type="project" value="UniProtKB-KW"/>
</dbReference>
<keyword evidence="2" id="KW-0479">Metal-binding</keyword>
<evidence type="ECO:0000259" key="14">
    <source>
        <dbReference type="PROSITE" id="PS51194"/>
    </source>
</evidence>
<evidence type="ECO:0000256" key="6">
    <source>
        <dbReference type="ARBA" id="ARBA00022840"/>
    </source>
</evidence>
<dbReference type="Pfam" id="PF00271">
    <property type="entry name" value="Helicase_C"/>
    <property type="match status" value="1"/>
</dbReference>
<evidence type="ECO:0000256" key="12">
    <source>
        <dbReference type="ARBA" id="ARBA00044550"/>
    </source>
</evidence>
<evidence type="ECO:0000313" key="16">
    <source>
        <dbReference type="Proteomes" id="UP000256779"/>
    </source>
</evidence>
<evidence type="ECO:0000256" key="4">
    <source>
        <dbReference type="ARBA" id="ARBA00022801"/>
    </source>
</evidence>
<comment type="catalytic activity">
    <reaction evidence="9">
        <text>Couples ATP hydrolysis with the unwinding of duplex DNA by translocating in the 3'-5' direction.</text>
        <dbReference type="EC" id="5.6.2.4"/>
    </reaction>
</comment>
<dbReference type="GO" id="GO:0016787">
    <property type="term" value="F:hydrolase activity"/>
    <property type="evidence" value="ECO:0007669"/>
    <property type="project" value="UniProtKB-KW"/>
</dbReference>
<dbReference type="AlphaFoldDB" id="A0A3D9L0S0"/>
<name>A0A3D9L0S0_MARFU</name>
<dbReference type="InterPro" id="IPR011545">
    <property type="entry name" value="DEAD/DEAH_box_helicase_dom"/>
</dbReference>
<evidence type="ECO:0000256" key="11">
    <source>
        <dbReference type="ARBA" id="ARBA00044535"/>
    </source>
</evidence>
<accession>A0A3D9L0S0</accession>
<dbReference type="InterPro" id="IPR004589">
    <property type="entry name" value="DNA_helicase_ATP-dep_RecQ"/>
</dbReference>
<evidence type="ECO:0000256" key="7">
    <source>
        <dbReference type="ARBA" id="ARBA00023125"/>
    </source>
</evidence>
<evidence type="ECO:0000256" key="5">
    <source>
        <dbReference type="ARBA" id="ARBA00022806"/>
    </source>
</evidence>
<comment type="caution">
    <text evidence="15">The sequence shown here is derived from an EMBL/GenBank/DDBJ whole genome shotgun (WGS) entry which is preliminary data.</text>
</comment>
<dbReference type="NCBIfam" id="TIGR00614">
    <property type="entry name" value="recQ_fam"/>
    <property type="match status" value="1"/>
</dbReference>